<accession>A0A2W1LH50</accession>
<name>A0A2W1LH50_9BACL</name>
<dbReference type="OrthoDB" id="2618207at2"/>
<keyword evidence="1" id="KW-1133">Transmembrane helix</keyword>
<keyword evidence="1" id="KW-0472">Membrane</keyword>
<protein>
    <recommendedName>
        <fullName evidence="2">YrhK domain-containing protein</fullName>
    </recommendedName>
</protein>
<evidence type="ECO:0000256" key="1">
    <source>
        <dbReference type="SAM" id="Phobius"/>
    </source>
</evidence>
<comment type="caution">
    <text evidence="3">The sequence shown here is derived from an EMBL/GenBank/DDBJ whole genome shotgun (WGS) entry which is preliminary data.</text>
</comment>
<evidence type="ECO:0000259" key="2">
    <source>
        <dbReference type="Pfam" id="PF14145"/>
    </source>
</evidence>
<dbReference type="Proteomes" id="UP000249522">
    <property type="component" value="Unassembled WGS sequence"/>
</dbReference>
<keyword evidence="4" id="KW-1185">Reference proteome</keyword>
<proteinExistence type="predicted"/>
<evidence type="ECO:0000313" key="4">
    <source>
        <dbReference type="Proteomes" id="UP000249522"/>
    </source>
</evidence>
<sequence>MIIHTPKGNVIYRKKEGRRSYKVIKFTKCQLIIHDRQVLVPILNDTMVSIWYIAGSICFFYPVSKDTGVLLFLLGSIQLFTRNLIRIMKSFQIKMASDNRNNSRKTE</sequence>
<feature type="transmembrane region" description="Helical" evidence="1">
    <location>
        <begin position="68"/>
        <end position="85"/>
    </location>
</feature>
<keyword evidence="1" id="KW-0812">Transmembrane</keyword>
<reference evidence="3 4" key="1">
    <citation type="submission" date="2018-06" db="EMBL/GenBank/DDBJ databases">
        <title>Paenibacillus imtechensis sp. nov.</title>
        <authorList>
            <person name="Pinnaka A.K."/>
            <person name="Singh H."/>
            <person name="Kaur M."/>
        </authorList>
    </citation>
    <scope>NUCLEOTIDE SEQUENCE [LARGE SCALE GENOMIC DNA]</scope>
    <source>
        <strain evidence="3 4">SMB1</strain>
    </source>
</reference>
<dbReference type="InterPro" id="IPR025424">
    <property type="entry name" value="YrhK_domain"/>
</dbReference>
<dbReference type="RefSeq" id="WP_111145248.1">
    <property type="nucleotide sequence ID" value="NZ_QKRB01000028.1"/>
</dbReference>
<feature type="transmembrane region" description="Helical" evidence="1">
    <location>
        <begin position="38"/>
        <end position="62"/>
    </location>
</feature>
<feature type="domain" description="YrhK" evidence="2">
    <location>
        <begin position="42"/>
        <end position="89"/>
    </location>
</feature>
<dbReference type="AlphaFoldDB" id="A0A2W1LH50"/>
<organism evidence="3 4">
    <name type="scientific">Paenibacillus sambharensis</name>
    <dbReference type="NCBI Taxonomy" id="1803190"/>
    <lineage>
        <taxon>Bacteria</taxon>
        <taxon>Bacillati</taxon>
        <taxon>Bacillota</taxon>
        <taxon>Bacilli</taxon>
        <taxon>Bacillales</taxon>
        <taxon>Paenibacillaceae</taxon>
        <taxon>Paenibacillus</taxon>
    </lineage>
</organism>
<evidence type="ECO:0000313" key="3">
    <source>
        <dbReference type="EMBL" id="PZD97390.1"/>
    </source>
</evidence>
<dbReference type="Pfam" id="PF14145">
    <property type="entry name" value="YrhK"/>
    <property type="match status" value="1"/>
</dbReference>
<dbReference type="EMBL" id="QKRB01000028">
    <property type="protein sequence ID" value="PZD97390.1"/>
    <property type="molecule type" value="Genomic_DNA"/>
</dbReference>
<gene>
    <name evidence="3" type="ORF">DNH61_03320</name>
</gene>